<dbReference type="AlphaFoldDB" id="A0AAV4RRV6"/>
<dbReference type="Pfam" id="PF03028">
    <property type="entry name" value="Dynein_heavy"/>
    <property type="match status" value="1"/>
</dbReference>
<dbReference type="PANTHER" id="PTHR22878">
    <property type="entry name" value="DYNEIN HEAVY CHAIN 6, AXONEMAL-LIKE-RELATED"/>
    <property type="match status" value="1"/>
</dbReference>
<evidence type="ECO:0000313" key="5">
    <source>
        <dbReference type="Proteomes" id="UP001054945"/>
    </source>
</evidence>
<dbReference type="GO" id="GO:0008569">
    <property type="term" value="F:minus-end-directed microtubule motor activity"/>
    <property type="evidence" value="ECO:0007669"/>
    <property type="project" value="InterPro"/>
</dbReference>
<dbReference type="InterPro" id="IPR026983">
    <property type="entry name" value="DHC"/>
</dbReference>
<dbReference type="EMBL" id="BPLR01008181">
    <property type="protein sequence ID" value="GIY22668.1"/>
    <property type="molecule type" value="Genomic_DNA"/>
</dbReference>
<dbReference type="Pfam" id="PF12781">
    <property type="entry name" value="AAA_9"/>
    <property type="match status" value="1"/>
</dbReference>
<evidence type="ECO:0000259" key="3">
    <source>
        <dbReference type="Pfam" id="PF12781"/>
    </source>
</evidence>
<dbReference type="InterPro" id="IPR035706">
    <property type="entry name" value="AAA_9"/>
</dbReference>
<accession>A0AAV4RRV6</accession>
<keyword evidence="1" id="KW-0175">Coiled coil</keyword>
<dbReference type="Gene3D" id="3.40.50.300">
    <property type="entry name" value="P-loop containing nucleotide triphosphate hydrolases"/>
    <property type="match status" value="2"/>
</dbReference>
<evidence type="ECO:0000259" key="2">
    <source>
        <dbReference type="Pfam" id="PF03028"/>
    </source>
</evidence>
<feature type="coiled-coil region" evidence="1">
    <location>
        <begin position="1"/>
        <end position="52"/>
    </location>
</feature>
<dbReference type="InterPro" id="IPR004273">
    <property type="entry name" value="Dynein_heavy_D6_P-loop"/>
</dbReference>
<protein>
    <submittedName>
        <fullName evidence="4">Dynein heavy chain 3, axonemal</fullName>
    </submittedName>
</protein>
<evidence type="ECO:0000313" key="4">
    <source>
        <dbReference type="EMBL" id="GIY22668.1"/>
    </source>
</evidence>
<dbReference type="GO" id="GO:0051959">
    <property type="term" value="F:dynein light intermediate chain binding"/>
    <property type="evidence" value="ECO:0007669"/>
    <property type="project" value="InterPro"/>
</dbReference>
<dbReference type="Gene3D" id="1.10.8.1220">
    <property type="match status" value="1"/>
</dbReference>
<reference evidence="4 5" key="1">
    <citation type="submission" date="2021-06" db="EMBL/GenBank/DDBJ databases">
        <title>Caerostris extrusa draft genome.</title>
        <authorList>
            <person name="Kono N."/>
            <person name="Arakawa K."/>
        </authorList>
    </citation>
    <scope>NUCLEOTIDE SEQUENCE [LARGE SCALE GENOMIC DNA]</scope>
</reference>
<dbReference type="GO" id="GO:0045505">
    <property type="term" value="F:dynein intermediate chain binding"/>
    <property type="evidence" value="ECO:0007669"/>
    <property type="project" value="InterPro"/>
</dbReference>
<feature type="domain" description="Dynein heavy chain region D6 P-loop" evidence="2">
    <location>
        <begin position="472"/>
        <end position="587"/>
    </location>
</feature>
<dbReference type="FunFam" id="3.40.50.300:FF:000223">
    <property type="entry name" value="Dynein heavy chain 3, axonemal"/>
    <property type="match status" value="1"/>
</dbReference>
<keyword evidence="5" id="KW-1185">Reference proteome</keyword>
<evidence type="ECO:0000256" key="1">
    <source>
        <dbReference type="SAM" id="Coils"/>
    </source>
</evidence>
<dbReference type="PANTHER" id="PTHR22878:SF71">
    <property type="entry name" value="DYNEIN, AXONEMAL, HEAVY CHAIN 3"/>
    <property type="match status" value="1"/>
</dbReference>
<dbReference type="Gene3D" id="1.10.287.2610">
    <property type="match status" value="1"/>
</dbReference>
<dbReference type="FunFam" id="3.40.50.300:FF:000362">
    <property type="entry name" value="Dynein, axonemal, heavy chain 6"/>
    <property type="match status" value="1"/>
</dbReference>
<feature type="domain" description="Dynein heavy chain ATP-binding dynein motor region" evidence="3">
    <location>
        <begin position="80"/>
        <end position="300"/>
    </location>
</feature>
<name>A0AAV4RRV6_CAEEX</name>
<dbReference type="Proteomes" id="UP001054945">
    <property type="component" value="Unassembled WGS sequence"/>
</dbReference>
<proteinExistence type="predicted"/>
<dbReference type="Gene3D" id="6.10.140.1060">
    <property type="match status" value="1"/>
</dbReference>
<dbReference type="GO" id="GO:0007018">
    <property type="term" value="P:microtubule-based movement"/>
    <property type="evidence" value="ECO:0007669"/>
    <property type="project" value="InterPro"/>
</dbReference>
<organism evidence="4 5">
    <name type="scientific">Caerostris extrusa</name>
    <name type="common">Bark spider</name>
    <name type="synonym">Caerostris bankana</name>
    <dbReference type="NCBI Taxonomy" id="172846"/>
    <lineage>
        <taxon>Eukaryota</taxon>
        <taxon>Metazoa</taxon>
        <taxon>Ecdysozoa</taxon>
        <taxon>Arthropoda</taxon>
        <taxon>Chelicerata</taxon>
        <taxon>Arachnida</taxon>
        <taxon>Araneae</taxon>
        <taxon>Araneomorphae</taxon>
        <taxon>Entelegynae</taxon>
        <taxon>Araneoidea</taxon>
        <taxon>Araneidae</taxon>
        <taxon>Caerostris</taxon>
    </lineage>
</organism>
<gene>
    <name evidence="4" type="primary">DNAH3</name>
    <name evidence="4" type="ORF">CEXT_41531</name>
</gene>
<dbReference type="InterPro" id="IPR027417">
    <property type="entry name" value="P-loop_NTPase"/>
</dbReference>
<comment type="caution">
    <text evidence="4">The sequence shown here is derived from an EMBL/GenBank/DDBJ whole genome shotgun (WGS) entry which is preliminary data.</text>
</comment>
<dbReference type="GO" id="GO:0030286">
    <property type="term" value="C:dynein complex"/>
    <property type="evidence" value="ECO:0007669"/>
    <property type="project" value="InterPro"/>
</dbReference>
<sequence length="598" mass="67590">MKTLNEKKKALKAVTDKLQELNDTFTSKTKEKKDLEENLELCEQKKERATKMIEGLGNLAYLVLKLFSVIETLGEPVLIRSWQIAGLPVDNFSVENSIIVKFGRRWPLLIDPQGQASKWIKNFEKKNLHVIKLTDTNYIRVLEAALQFGHPVLLENVAEDLDPVLEPILTKAVFKEGALEMIKLGDNIIPYSQDFRFYITTRLQNPHYLPEISVKVTLINFMITPLGLQDQLLGIVAAKEDPLLEENKNRLILESAENKRLLKEIEDRILEVLSSSEGNILEDETGCKVLTSSKILSEEISAKEKIAEKTKIEIDAVRNGYQPVAVHSSILFFCISSLSNIDPMYQYSLAWFIALYHQKILIRIPCPEWLTDRAWSEIVRASNLPHLEGLMKNVKNNTSGWKEVYDSLNPHEIDYPVPFASLEGLYKMTVLRCLRPDKLIPAVQNFVSNSLGQYYIEPPTFDLVGSYADSTCCTPLIFVLSPGADPMAALLKFGTDKGMTGSKIQSISLGQGQGPIAKAMIDKALQEGSWVVLQNCHLATSWMNTLENICEEEIVPDRTDKHFRLWLTSYPSDTFPVSILQNGVKMTNEPQKDLGQTY</sequence>